<keyword evidence="1" id="KW-0472">Membrane</keyword>
<feature type="transmembrane region" description="Helical" evidence="1">
    <location>
        <begin position="61"/>
        <end position="82"/>
    </location>
</feature>
<keyword evidence="3" id="KW-1185">Reference proteome</keyword>
<keyword evidence="1" id="KW-1133">Transmembrane helix</keyword>
<name>U6L596_EIMTE</name>
<dbReference type="EMBL" id="HG675746">
    <property type="protein sequence ID" value="CDJ42920.1"/>
    <property type="molecule type" value="Genomic_DNA"/>
</dbReference>
<dbReference type="Proteomes" id="UP000030747">
    <property type="component" value="Unassembled WGS sequence"/>
</dbReference>
<dbReference type="OMA" id="YWIIATQ"/>
<proteinExistence type="predicted"/>
<protein>
    <submittedName>
        <fullName evidence="2">High mobility group protein, putative</fullName>
    </submittedName>
</protein>
<dbReference type="AlphaFoldDB" id="U6L596"/>
<reference evidence="2" key="1">
    <citation type="submission" date="2013-10" db="EMBL/GenBank/DDBJ databases">
        <title>Genomic analysis of the causative agents of coccidiosis in chickens.</title>
        <authorList>
            <person name="Reid A.J."/>
            <person name="Blake D."/>
            <person name="Billington K."/>
            <person name="Browne H."/>
            <person name="Dunn M."/>
            <person name="Hung S."/>
            <person name="Kawahara F."/>
            <person name="Miranda-Saavedra D."/>
            <person name="Mourier T."/>
            <person name="Nagra H."/>
            <person name="Otto T.D."/>
            <person name="Rawlings N."/>
            <person name="Sanchez A."/>
            <person name="Sanders M."/>
            <person name="Subramaniam C."/>
            <person name="Tay Y."/>
            <person name="Dear P."/>
            <person name="Doerig C."/>
            <person name="Gruber A."/>
            <person name="Parkinson J."/>
            <person name="Shirley M."/>
            <person name="Wan K.L."/>
            <person name="Berriman M."/>
            <person name="Tomley F."/>
            <person name="Pain A."/>
        </authorList>
    </citation>
    <scope>NUCLEOTIDE SEQUENCE [LARGE SCALE GENOMIC DNA]</scope>
    <source>
        <strain evidence="2">Houghton</strain>
    </source>
</reference>
<dbReference type="RefSeq" id="XP_013233670.1">
    <property type="nucleotide sequence ID" value="XM_013378216.1"/>
</dbReference>
<dbReference type="GeneID" id="25254665"/>
<evidence type="ECO:0000313" key="3">
    <source>
        <dbReference type="Proteomes" id="UP000030747"/>
    </source>
</evidence>
<organism evidence="2 3">
    <name type="scientific">Eimeria tenella</name>
    <name type="common">Coccidian parasite</name>
    <dbReference type="NCBI Taxonomy" id="5802"/>
    <lineage>
        <taxon>Eukaryota</taxon>
        <taxon>Sar</taxon>
        <taxon>Alveolata</taxon>
        <taxon>Apicomplexa</taxon>
        <taxon>Conoidasida</taxon>
        <taxon>Coccidia</taxon>
        <taxon>Eucoccidiorida</taxon>
        <taxon>Eimeriorina</taxon>
        <taxon>Eimeriidae</taxon>
        <taxon>Eimeria</taxon>
    </lineage>
</organism>
<reference evidence="2" key="2">
    <citation type="submission" date="2013-10" db="EMBL/GenBank/DDBJ databases">
        <authorList>
            <person name="Aslett M."/>
        </authorList>
    </citation>
    <scope>NUCLEOTIDE SEQUENCE [LARGE SCALE GENOMIC DNA]</scope>
    <source>
        <strain evidence="2">Houghton</strain>
    </source>
</reference>
<feature type="transmembrane region" description="Helical" evidence="1">
    <location>
        <begin position="151"/>
        <end position="167"/>
    </location>
</feature>
<gene>
    <name evidence="2" type="ORF">ETH_00027860</name>
</gene>
<dbReference type="OrthoDB" id="330261at2759"/>
<evidence type="ECO:0000256" key="1">
    <source>
        <dbReference type="SAM" id="Phobius"/>
    </source>
</evidence>
<keyword evidence="1" id="KW-0812">Transmembrane</keyword>
<accession>U6L596</accession>
<evidence type="ECO:0000313" key="2">
    <source>
        <dbReference type="EMBL" id="CDJ42920.1"/>
    </source>
</evidence>
<dbReference type="VEuPathDB" id="ToxoDB:ETH2_1351900"/>
<dbReference type="VEuPathDB" id="ToxoDB:ETH_00027860"/>
<sequence>MLSVLKNALVTGASKEDVAIRKKELDWFARNCWIITSQSTVIAGFSFSQLSKAPDSPSSSFAAVLHLALTGASFAAALTVLVRATLTGIYAQGLALRGPAGFSDMAAAVDRLRAAQDRILQVFAAALVCFVFSSFTVVLANEKQKKTSLKLQTALAVAAIAMALVAWRSLRLFYHKRCLGAAGGGLRGIEGIYGRLGDLDALVTAE</sequence>
<feature type="transmembrane region" description="Helical" evidence="1">
    <location>
        <begin position="119"/>
        <end position="139"/>
    </location>
</feature>